<protein>
    <submittedName>
        <fullName evidence="1">DUF3549 domain-containing protein</fullName>
    </submittedName>
</protein>
<organism evidence="1 2">
    <name type="scientific">Salinicola acroporae</name>
    <dbReference type="NCBI Taxonomy" id="1541440"/>
    <lineage>
        <taxon>Bacteria</taxon>
        <taxon>Pseudomonadati</taxon>
        <taxon>Pseudomonadota</taxon>
        <taxon>Gammaproteobacteria</taxon>
        <taxon>Oceanospirillales</taxon>
        <taxon>Halomonadaceae</taxon>
        <taxon>Salinicola</taxon>
    </lineage>
</organism>
<name>A0ABT6I4Z1_9GAMM</name>
<accession>A0ABT6I4Z1</accession>
<sequence>METATPIMQTLSDFFSGSGAEVVLSTLGRRVTPMEQAAFAAFEREQTPWPLPWNGRAQVACALSWPELETDPAIWFLSLPLDEQGQLVPAPRDAFLDRLLQTLSARAASSNEDLAPDNLMQDNPLAFEPELHQRALLHARLSRHFGQPPSAFSDMTRRYLLGDESLDWQMLGLQGLADQVVAKDPEVVGALVAGLDAMPREVILALCYLLEHGDTPDELLPRLWSMLDSARERRDIEVFCALLRALLGSENARVGEWLDRILDDDALMAADCLAAIAARGWHHLEHEARLKRFLQRLAESPEVDFRPVVRDLALIPRLRLPILMMLRQAPMDSSLGRLVRQRNV</sequence>
<keyword evidence="2" id="KW-1185">Reference proteome</keyword>
<dbReference type="InterPro" id="IPR021936">
    <property type="entry name" value="DUF3549"/>
</dbReference>
<evidence type="ECO:0000313" key="2">
    <source>
        <dbReference type="Proteomes" id="UP001162135"/>
    </source>
</evidence>
<gene>
    <name evidence="1" type="ORF">CUR86_09140</name>
</gene>
<dbReference type="Pfam" id="PF12069">
    <property type="entry name" value="DUF3549"/>
    <property type="match status" value="1"/>
</dbReference>
<dbReference type="EMBL" id="PGFS01000001">
    <property type="protein sequence ID" value="MDH4572607.1"/>
    <property type="molecule type" value="Genomic_DNA"/>
</dbReference>
<evidence type="ECO:0000313" key="1">
    <source>
        <dbReference type="EMBL" id="MDH4572607.1"/>
    </source>
</evidence>
<dbReference type="Proteomes" id="UP001162135">
    <property type="component" value="Unassembled WGS sequence"/>
</dbReference>
<comment type="caution">
    <text evidence="1">The sequence shown here is derived from an EMBL/GenBank/DDBJ whole genome shotgun (WGS) entry which is preliminary data.</text>
</comment>
<reference evidence="1" key="1">
    <citation type="journal article" date="2015" name="Antonie Van Leeuwenhoek">
        <title>Comparative 16S rRNA signatures and multilocus sequence analysis for the genus Salinicola and description of Salinicola acroporae sp. nov., isolated from coral Acropora digitifera.</title>
        <authorList>
            <person name="Lepcha R.T."/>
            <person name="Poddar A."/>
            <person name="Schumann P."/>
            <person name="Das S.K."/>
        </authorList>
    </citation>
    <scope>NUCLEOTIDE SEQUENCE</scope>
    <source>
        <strain evidence="1">S4-41</strain>
    </source>
</reference>
<proteinExistence type="predicted"/>
<reference evidence="1" key="2">
    <citation type="submission" date="2017-11" db="EMBL/GenBank/DDBJ databases">
        <authorList>
            <person name="Das S.K."/>
        </authorList>
    </citation>
    <scope>NUCLEOTIDE SEQUENCE</scope>
    <source>
        <strain evidence="1">S4-41</strain>
    </source>
</reference>